<dbReference type="InterPro" id="IPR003423">
    <property type="entry name" value="OMP_efflux"/>
</dbReference>
<evidence type="ECO:0000256" key="6">
    <source>
        <dbReference type="ARBA" id="ARBA00023136"/>
    </source>
</evidence>
<feature type="signal peptide" evidence="9">
    <location>
        <begin position="1"/>
        <end position="22"/>
    </location>
</feature>
<dbReference type="InterPro" id="IPR051906">
    <property type="entry name" value="TolC-like"/>
</dbReference>
<dbReference type="RefSeq" id="WP_379820356.1">
    <property type="nucleotide sequence ID" value="NZ_JBHUMD010000007.1"/>
</dbReference>
<feature type="chain" id="PRO_5046794351" evidence="9">
    <location>
        <begin position="23"/>
        <end position="443"/>
    </location>
</feature>
<comment type="similarity">
    <text evidence="2">Belongs to the outer membrane factor (OMF) (TC 1.B.17) family.</text>
</comment>
<proteinExistence type="inferred from homology"/>
<dbReference type="Pfam" id="PF02321">
    <property type="entry name" value="OEP"/>
    <property type="match status" value="2"/>
</dbReference>
<comment type="caution">
    <text evidence="10">The sequence shown here is derived from an EMBL/GenBank/DDBJ whole genome shotgun (WGS) entry which is preliminary data.</text>
</comment>
<protein>
    <submittedName>
        <fullName evidence="10">TolC family protein</fullName>
    </submittedName>
</protein>
<keyword evidence="8" id="KW-0175">Coiled coil</keyword>
<dbReference type="SUPFAM" id="SSF56954">
    <property type="entry name" value="Outer membrane efflux proteins (OEP)"/>
    <property type="match status" value="1"/>
</dbReference>
<evidence type="ECO:0000256" key="3">
    <source>
        <dbReference type="ARBA" id="ARBA00022448"/>
    </source>
</evidence>
<dbReference type="Gene3D" id="1.20.1600.10">
    <property type="entry name" value="Outer membrane efflux proteins (OEP)"/>
    <property type="match status" value="1"/>
</dbReference>
<accession>A0ABW5NUT4</accession>
<keyword evidence="3" id="KW-0813">Transport</keyword>
<keyword evidence="7" id="KW-0998">Cell outer membrane</keyword>
<evidence type="ECO:0000256" key="9">
    <source>
        <dbReference type="SAM" id="SignalP"/>
    </source>
</evidence>
<keyword evidence="4" id="KW-1134">Transmembrane beta strand</keyword>
<evidence type="ECO:0000256" key="2">
    <source>
        <dbReference type="ARBA" id="ARBA00007613"/>
    </source>
</evidence>
<dbReference type="PANTHER" id="PTHR30026">
    <property type="entry name" value="OUTER MEMBRANE PROTEIN TOLC"/>
    <property type="match status" value="1"/>
</dbReference>
<evidence type="ECO:0000256" key="7">
    <source>
        <dbReference type="ARBA" id="ARBA00023237"/>
    </source>
</evidence>
<keyword evidence="6" id="KW-0472">Membrane</keyword>
<gene>
    <name evidence="10" type="ORF">ACFSR3_07205</name>
</gene>
<evidence type="ECO:0000256" key="8">
    <source>
        <dbReference type="SAM" id="Coils"/>
    </source>
</evidence>
<evidence type="ECO:0000256" key="1">
    <source>
        <dbReference type="ARBA" id="ARBA00004442"/>
    </source>
</evidence>
<keyword evidence="5" id="KW-0812">Transmembrane</keyword>
<feature type="coiled-coil region" evidence="8">
    <location>
        <begin position="253"/>
        <end position="280"/>
    </location>
</feature>
<dbReference type="EMBL" id="JBHUMD010000007">
    <property type="protein sequence ID" value="MFD2601838.1"/>
    <property type="molecule type" value="Genomic_DNA"/>
</dbReference>
<evidence type="ECO:0000313" key="11">
    <source>
        <dbReference type="Proteomes" id="UP001597480"/>
    </source>
</evidence>
<sequence>MKNKFCVIFFLAMSLFASRLKAQDKKWTLQECVEYALKNNISVRQSELDLNLTEVDKSDAIGRFLPAINMTANHSWNVGLNQNPITGINQVLTTANSTFNASAQTDVYKGLQNQLRFQRSKMAIVASQYQLQKMKDDISLNVANAYLQILFNRENLKVQQQQLETDIKQSERSSELLEGGLIPRGDLLDINATVELDRQKVIQAENQLLISKLSLAQLLQLDDFKTFDIADEDYKKENSVVLSESPQAIFEKAKTTRSEIKLAQANLDLAEADVKIARRAYQPSLSAFYNFNTRASSALPDPFWSQVDDYKGHTYGFQLSIPVFNGFSTRNTVERNKIALERSKLTFDQQNVDLERGVYTAFTDAQGALKAYDAAVSAEEARAQALEYAKERYEVGLINVFDLNQAQTLAVNAQSEVLRTKYDFIFKVKILEFYFGIPIYQKQ</sequence>
<organism evidence="10 11">
    <name type="scientific">Flavobacterium suzhouense</name>
    <dbReference type="NCBI Taxonomy" id="1529638"/>
    <lineage>
        <taxon>Bacteria</taxon>
        <taxon>Pseudomonadati</taxon>
        <taxon>Bacteroidota</taxon>
        <taxon>Flavobacteriia</taxon>
        <taxon>Flavobacteriales</taxon>
        <taxon>Flavobacteriaceae</taxon>
        <taxon>Flavobacterium</taxon>
    </lineage>
</organism>
<name>A0ABW5NUT4_9FLAO</name>
<evidence type="ECO:0000256" key="5">
    <source>
        <dbReference type="ARBA" id="ARBA00022692"/>
    </source>
</evidence>
<keyword evidence="9" id="KW-0732">Signal</keyword>
<dbReference type="PANTHER" id="PTHR30026:SF20">
    <property type="entry name" value="OUTER MEMBRANE PROTEIN TOLC"/>
    <property type="match status" value="1"/>
</dbReference>
<dbReference type="Proteomes" id="UP001597480">
    <property type="component" value="Unassembled WGS sequence"/>
</dbReference>
<comment type="subcellular location">
    <subcellularLocation>
        <location evidence="1">Cell outer membrane</location>
    </subcellularLocation>
</comment>
<reference evidence="11" key="1">
    <citation type="journal article" date="2019" name="Int. J. Syst. Evol. Microbiol.">
        <title>The Global Catalogue of Microorganisms (GCM) 10K type strain sequencing project: providing services to taxonomists for standard genome sequencing and annotation.</title>
        <authorList>
            <consortium name="The Broad Institute Genomics Platform"/>
            <consortium name="The Broad Institute Genome Sequencing Center for Infectious Disease"/>
            <person name="Wu L."/>
            <person name="Ma J."/>
        </authorList>
    </citation>
    <scope>NUCLEOTIDE SEQUENCE [LARGE SCALE GENOMIC DNA]</scope>
    <source>
        <strain evidence="11">KCTC 42107</strain>
    </source>
</reference>
<evidence type="ECO:0000313" key="10">
    <source>
        <dbReference type="EMBL" id="MFD2601838.1"/>
    </source>
</evidence>
<evidence type="ECO:0000256" key="4">
    <source>
        <dbReference type="ARBA" id="ARBA00022452"/>
    </source>
</evidence>
<keyword evidence="11" id="KW-1185">Reference proteome</keyword>